<evidence type="ECO:0000313" key="1">
    <source>
        <dbReference type="EMBL" id="KXI28505.1"/>
    </source>
</evidence>
<proteinExistence type="predicted"/>
<reference evidence="2" key="1">
    <citation type="submission" date="2016-02" db="EMBL/GenBank/DDBJ databases">
        <authorList>
            <person name="Schultz-Johansen M."/>
            <person name="Glaring M.A."/>
            <person name="Bech P.K."/>
            <person name="Stougaard P."/>
        </authorList>
    </citation>
    <scope>NUCLEOTIDE SEQUENCE [LARGE SCALE GENOMIC DNA]</scope>
    <source>
        <strain evidence="2">S66</strain>
    </source>
</reference>
<evidence type="ECO:0008006" key="3">
    <source>
        <dbReference type="Google" id="ProtNLM"/>
    </source>
</evidence>
<dbReference type="RefSeq" id="WP_068377471.1">
    <property type="nucleotide sequence ID" value="NZ_LSNE01000006.1"/>
</dbReference>
<sequence>MSKKNNIVILFWFYKEIPLCQERLEHFKKLNPDMPIYGLYGGEKSKLGELDEIATYMEHLYVFEKEASAKWKWLNGDQMLVDWYRQIGGTFSWDRVFILQWDLIMYQPLDYFIGDVKANQFIIPGVRNIKNVQAWWPNFEENRINEFRSYLKDNFNYEGIISCSLFICALLPREFFEYYKNREYPEAYFLEYKIPTVLNALGFESYDAPCFKPYWAKELVKDYVSVENRTLIARKRYPCVI</sequence>
<organism evidence="1 2">
    <name type="scientific">Paraglaciecola hydrolytica</name>
    <dbReference type="NCBI Taxonomy" id="1799789"/>
    <lineage>
        <taxon>Bacteria</taxon>
        <taxon>Pseudomonadati</taxon>
        <taxon>Pseudomonadota</taxon>
        <taxon>Gammaproteobacteria</taxon>
        <taxon>Alteromonadales</taxon>
        <taxon>Alteromonadaceae</taxon>
        <taxon>Paraglaciecola</taxon>
    </lineage>
</organism>
<dbReference type="EMBL" id="LSNE01000006">
    <property type="protein sequence ID" value="KXI28505.1"/>
    <property type="molecule type" value="Genomic_DNA"/>
</dbReference>
<name>A0A135ZZV5_9ALTE</name>
<dbReference type="AlphaFoldDB" id="A0A135ZZV5"/>
<comment type="caution">
    <text evidence="1">The sequence shown here is derived from an EMBL/GenBank/DDBJ whole genome shotgun (WGS) entry which is preliminary data.</text>
</comment>
<dbReference type="OrthoDB" id="581231at2"/>
<accession>A0A135ZZV5</accession>
<gene>
    <name evidence="1" type="ORF">AX660_15555</name>
</gene>
<evidence type="ECO:0000313" key="2">
    <source>
        <dbReference type="Proteomes" id="UP000070299"/>
    </source>
</evidence>
<protein>
    <recommendedName>
        <fullName evidence="3">Capsular biosynthesis protein</fullName>
    </recommendedName>
</protein>
<keyword evidence="2" id="KW-1185">Reference proteome</keyword>
<dbReference type="Proteomes" id="UP000070299">
    <property type="component" value="Unassembled WGS sequence"/>
</dbReference>